<dbReference type="EC" id="4.1.1.112" evidence="6"/>
<evidence type="ECO:0000256" key="4">
    <source>
        <dbReference type="ARBA" id="ARBA00011233"/>
    </source>
</evidence>
<comment type="similarity">
    <text evidence="3">Belongs to the class II aldolase/RraA-like family.</text>
</comment>
<keyword evidence="16" id="KW-1185">Reference proteome</keyword>
<dbReference type="Gene3D" id="3.50.30.40">
    <property type="entry name" value="Ribonuclease E inhibitor RraA/RraA-like"/>
    <property type="match status" value="1"/>
</dbReference>
<dbReference type="RefSeq" id="WP_370475214.1">
    <property type="nucleotide sequence ID" value="NZ_CP038012.1"/>
</dbReference>
<comment type="cofactor">
    <cofactor evidence="13">
        <name>Mg(2+)</name>
        <dbReference type="ChEBI" id="CHEBI:18420"/>
    </cofactor>
</comment>
<evidence type="ECO:0000256" key="7">
    <source>
        <dbReference type="ARBA" id="ARBA00016549"/>
    </source>
</evidence>
<reference evidence="15 16" key="1">
    <citation type="submission" date="2018-06" db="EMBL/GenBank/DDBJ databases">
        <authorList>
            <consortium name="Pathogen Informatics"/>
            <person name="Doyle S."/>
        </authorList>
    </citation>
    <scope>NUCLEOTIDE SEQUENCE [LARGE SCALE GENOMIC DNA]</scope>
    <source>
        <strain evidence="16">ATCC 11859 / DSM 33 / NCIB 8841 / NCTC 4822</strain>
    </source>
</reference>
<evidence type="ECO:0000256" key="11">
    <source>
        <dbReference type="ARBA" id="ARBA00032305"/>
    </source>
</evidence>
<dbReference type="PANTHER" id="PTHR33254">
    <property type="entry name" value="4-HYDROXY-4-METHYL-2-OXOGLUTARATE ALDOLASE 3-RELATED"/>
    <property type="match status" value="1"/>
</dbReference>
<evidence type="ECO:0000256" key="2">
    <source>
        <dbReference type="ARBA" id="ARBA00001968"/>
    </source>
</evidence>
<name>A0A380BB45_SPOPA</name>
<dbReference type="EMBL" id="UGYZ01000002">
    <property type="protein sequence ID" value="SUI98428.1"/>
    <property type="molecule type" value="Genomic_DNA"/>
</dbReference>
<proteinExistence type="inferred from homology"/>
<comment type="catalytic activity">
    <reaction evidence="1">
        <text>4-hydroxy-4-methyl-2-oxoglutarate = 2 pyruvate</text>
        <dbReference type="Rhea" id="RHEA:22748"/>
        <dbReference type="ChEBI" id="CHEBI:15361"/>
        <dbReference type="ChEBI" id="CHEBI:58276"/>
        <dbReference type="EC" id="4.1.3.17"/>
    </reaction>
</comment>
<keyword evidence="13" id="KW-0479">Metal-binding</keyword>
<dbReference type="Proteomes" id="UP000254519">
    <property type="component" value="Unassembled WGS sequence"/>
</dbReference>
<evidence type="ECO:0000256" key="12">
    <source>
        <dbReference type="ARBA" id="ARBA00047973"/>
    </source>
</evidence>
<evidence type="ECO:0000256" key="3">
    <source>
        <dbReference type="ARBA" id="ARBA00008621"/>
    </source>
</evidence>
<sequence>MGIHDYKERGSMMTMDYIEEYSKLPTTCVSDALNGENAMDVSIKPLANYKVAGRAYTVKIPKGQNKELLRAIKEASEEDVLVIDAEDDTSKAIAGDFVLGMAKTLGIKGVVTNGVIRDIEDVINLDFPVFCKGTTISSGSKSDDGYSKRPISCGGVVVNHGDIIVGDQDGVIVVPKEIEAETLEKAKKKLQQDEERESRVSHNIDAIHEYIESVLSK</sequence>
<dbReference type="CDD" id="cd16841">
    <property type="entry name" value="RraA_family"/>
    <property type="match status" value="1"/>
</dbReference>
<evidence type="ECO:0000256" key="10">
    <source>
        <dbReference type="ARBA" id="ARBA00030169"/>
    </source>
</evidence>
<evidence type="ECO:0000256" key="6">
    <source>
        <dbReference type="ARBA" id="ARBA00012947"/>
    </source>
</evidence>
<dbReference type="InterPro" id="IPR036704">
    <property type="entry name" value="RraA/RraA-like_sf"/>
</dbReference>
<dbReference type="GO" id="GO:0046872">
    <property type="term" value="F:metal ion binding"/>
    <property type="evidence" value="ECO:0007669"/>
    <property type="project" value="UniProtKB-KW"/>
</dbReference>
<accession>A0A380BB45</accession>
<comment type="cofactor">
    <cofactor evidence="2">
        <name>a divalent metal cation</name>
        <dbReference type="ChEBI" id="CHEBI:60240"/>
    </cofactor>
</comment>
<dbReference type="GO" id="GO:0047443">
    <property type="term" value="F:4-hydroxy-4-methyl-2-oxoglutarate aldolase activity"/>
    <property type="evidence" value="ECO:0007669"/>
    <property type="project" value="UniProtKB-EC"/>
</dbReference>
<evidence type="ECO:0000256" key="1">
    <source>
        <dbReference type="ARBA" id="ARBA00001342"/>
    </source>
</evidence>
<dbReference type="GO" id="GO:0008948">
    <property type="term" value="F:oxaloacetate decarboxylase activity"/>
    <property type="evidence" value="ECO:0007669"/>
    <property type="project" value="UniProtKB-EC"/>
</dbReference>
<dbReference type="SUPFAM" id="SSF89562">
    <property type="entry name" value="RraA-like"/>
    <property type="match status" value="1"/>
</dbReference>
<feature type="binding site" evidence="13">
    <location>
        <position position="117"/>
    </location>
    <ligand>
        <name>substrate</name>
    </ligand>
</feature>
<feature type="binding site" evidence="13">
    <location>
        <position position="118"/>
    </location>
    <ligand>
        <name>Mg(2+)</name>
        <dbReference type="ChEBI" id="CHEBI:18420"/>
    </ligand>
</feature>
<protein>
    <recommendedName>
        <fullName evidence="7">Putative 4-hydroxy-4-methyl-2-oxoglutarate aldolase</fullName>
        <ecNumber evidence="6">4.1.1.112</ecNumber>
        <ecNumber evidence="5">4.1.3.17</ecNumber>
    </recommendedName>
    <alternativeName>
        <fullName evidence="11">Oxaloacetate decarboxylase</fullName>
    </alternativeName>
    <alternativeName>
        <fullName evidence="9">Regulator of ribonuclease activity homolog</fullName>
    </alternativeName>
    <alternativeName>
        <fullName evidence="10">RraA-like protein</fullName>
    </alternativeName>
</protein>
<dbReference type="InterPro" id="IPR005493">
    <property type="entry name" value="RraA/RraA-like"/>
</dbReference>
<organism evidence="15 16">
    <name type="scientific">Sporosarcina pasteurii</name>
    <name type="common">Bacillus pasteurii</name>
    <dbReference type="NCBI Taxonomy" id="1474"/>
    <lineage>
        <taxon>Bacteria</taxon>
        <taxon>Bacillati</taxon>
        <taxon>Bacillota</taxon>
        <taxon>Bacilli</taxon>
        <taxon>Bacillales</taxon>
        <taxon>Caryophanaceae</taxon>
        <taxon>Sporosarcina</taxon>
    </lineage>
</organism>
<gene>
    <name evidence="15" type="primary">proA_1</name>
    <name evidence="15" type="ORF">NCTC4822_00170</name>
</gene>
<dbReference type="EC" id="4.1.3.17" evidence="5"/>
<dbReference type="AlphaFoldDB" id="A0A380BB45"/>
<comment type="subunit">
    <text evidence="4">Homotrimer.</text>
</comment>
<comment type="catalytic activity">
    <reaction evidence="12">
        <text>oxaloacetate + H(+) = pyruvate + CO2</text>
        <dbReference type="Rhea" id="RHEA:15641"/>
        <dbReference type="ChEBI" id="CHEBI:15361"/>
        <dbReference type="ChEBI" id="CHEBI:15378"/>
        <dbReference type="ChEBI" id="CHEBI:16452"/>
        <dbReference type="ChEBI" id="CHEBI:16526"/>
        <dbReference type="EC" id="4.1.1.112"/>
    </reaction>
</comment>
<evidence type="ECO:0000256" key="5">
    <source>
        <dbReference type="ARBA" id="ARBA00012213"/>
    </source>
</evidence>
<feature type="binding site" evidence="13">
    <location>
        <begin position="95"/>
        <end position="98"/>
    </location>
    <ligand>
        <name>substrate</name>
    </ligand>
</feature>
<feature type="coiled-coil region" evidence="14">
    <location>
        <begin position="176"/>
        <end position="203"/>
    </location>
</feature>
<keyword evidence="14" id="KW-0175">Coiled coil</keyword>
<comment type="function">
    <text evidence="8">Catalyzes the aldol cleavage of 4-hydroxy-4-methyl-2-oxoglutarate (HMG) into 2 molecules of pyruvate. Also contains a secondary oxaloacetate (OAA) decarboxylase activity due to the common pyruvate enolate transition state formed following C-C bond cleavage in the retro-aldol and decarboxylation reactions.</text>
</comment>
<evidence type="ECO:0000256" key="13">
    <source>
        <dbReference type="PIRSR" id="PIRSR605493-1"/>
    </source>
</evidence>
<evidence type="ECO:0000313" key="16">
    <source>
        <dbReference type="Proteomes" id="UP000254519"/>
    </source>
</evidence>
<evidence type="ECO:0000256" key="14">
    <source>
        <dbReference type="SAM" id="Coils"/>
    </source>
</evidence>
<dbReference type="PANTHER" id="PTHR33254:SF4">
    <property type="entry name" value="4-HYDROXY-4-METHYL-2-OXOGLUTARATE ALDOLASE 3-RELATED"/>
    <property type="match status" value="1"/>
</dbReference>
<evidence type="ECO:0000313" key="15">
    <source>
        <dbReference type="EMBL" id="SUI98428.1"/>
    </source>
</evidence>
<keyword evidence="13" id="KW-0460">Magnesium</keyword>
<evidence type="ECO:0000256" key="9">
    <source>
        <dbReference type="ARBA" id="ARBA00029596"/>
    </source>
</evidence>
<keyword evidence="15" id="KW-0456">Lyase</keyword>
<dbReference type="Pfam" id="PF03737">
    <property type="entry name" value="RraA-like"/>
    <property type="match status" value="1"/>
</dbReference>
<evidence type="ECO:0000256" key="8">
    <source>
        <dbReference type="ARBA" id="ARBA00025046"/>
    </source>
</evidence>